<dbReference type="AlphaFoldDB" id="A0A3B1JXN8"/>
<feature type="domain" description="SCAN box" evidence="1">
    <location>
        <begin position="70"/>
        <end position="122"/>
    </location>
</feature>
<name>A0A3B1JXN8_ASTMX</name>
<dbReference type="InParanoid" id="A0A3B1JXN8"/>
<dbReference type="Gene3D" id="1.10.4020.10">
    <property type="entry name" value="DNA breaking-rejoining enzymes"/>
    <property type="match status" value="1"/>
</dbReference>
<accession>A0A3B1JXN8</accession>
<sequence length="151" mass="16921">MFESVAERELWPKEEWASILAPFLSGEPLLALQALTAQEAQDYCALRSEILARVGMSPSAAAIEHHKWTYRPGVPPRNQMTMLLRLTSRWLEPGTSTPEEVAEKVAVDRYVRALPPELRKAVALRGVQSPGARVYTCNGRLRHQIPRGHSP</sequence>
<reference evidence="2" key="4">
    <citation type="submission" date="2025-09" db="UniProtKB">
        <authorList>
            <consortium name="Ensembl"/>
        </authorList>
    </citation>
    <scope>IDENTIFICATION</scope>
</reference>
<dbReference type="InterPro" id="IPR003309">
    <property type="entry name" value="SCAN_dom"/>
</dbReference>
<dbReference type="Ensembl" id="ENSAMXT00000049752.1">
    <property type="protein sequence ID" value="ENSAMXP00000046124.1"/>
    <property type="gene ID" value="ENSAMXG00000040799.1"/>
</dbReference>
<organism evidence="2 3">
    <name type="scientific">Astyanax mexicanus</name>
    <name type="common">Blind cave fish</name>
    <name type="synonym">Astyanax fasciatus mexicanus</name>
    <dbReference type="NCBI Taxonomy" id="7994"/>
    <lineage>
        <taxon>Eukaryota</taxon>
        <taxon>Metazoa</taxon>
        <taxon>Chordata</taxon>
        <taxon>Craniata</taxon>
        <taxon>Vertebrata</taxon>
        <taxon>Euteleostomi</taxon>
        <taxon>Actinopterygii</taxon>
        <taxon>Neopterygii</taxon>
        <taxon>Teleostei</taxon>
        <taxon>Ostariophysi</taxon>
        <taxon>Characiformes</taxon>
        <taxon>Characoidei</taxon>
        <taxon>Acestrorhamphidae</taxon>
        <taxon>Acestrorhamphinae</taxon>
        <taxon>Astyanax</taxon>
    </lineage>
</organism>
<protein>
    <recommendedName>
        <fullName evidence="1">SCAN box domain-containing protein</fullName>
    </recommendedName>
</protein>
<dbReference type="PROSITE" id="PS50804">
    <property type="entry name" value="SCAN_BOX"/>
    <property type="match status" value="1"/>
</dbReference>
<proteinExistence type="predicted"/>
<dbReference type="PANTHER" id="PTHR46888:SF15">
    <property type="entry name" value="ZINC FINGER AND SCAN DOMAIN-CONTAINING PROTEIN 12-LIKE"/>
    <property type="match status" value="1"/>
</dbReference>
<reference evidence="3" key="1">
    <citation type="submission" date="2013-03" db="EMBL/GenBank/DDBJ databases">
        <authorList>
            <person name="Jeffery W."/>
            <person name="Warren W."/>
            <person name="Wilson R.K."/>
        </authorList>
    </citation>
    <scope>NUCLEOTIDE SEQUENCE</scope>
    <source>
        <strain evidence="3">female</strain>
    </source>
</reference>
<dbReference type="InterPro" id="IPR038269">
    <property type="entry name" value="SCAN_sf"/>
</dbReference>
<evidence type="ECO:0000259" key="1">
    <source>
        <dbReference type="PROSITE" id="PS50804"/>
    </source>
</evidence>
<evidence type="ECO:0000313" key="2">
    <source>
        <dbReference type="Ensembl" id="ENSAMXP00000046124.1"/>
    </source>
</evidence>
<dbReference type="Bgee" id="ENSAMXG00000040799">
    <property type="expression patterns" value="Expressed in testis and 10 other cell types or tissues"/>
</dbReference>
<dbReference type="SUPFAM" id="SSF47353">
    <property type="entry name" value="Retrovirus capsid dimerization domain-like"/>
    <property type="match status" value="1"/>
</dbReference>
<evidence type="ECO:0000313" key="3">
    <source>
        <dbReference type="Proteomes" id="UP000018467"/>
    </source>
</evidence>
<reference evidence="2" key="3">
    <citation type="submission" date="2025-08" db="UniProtKB">
        <authorList>
            <consortium name="Ensembl"/>
        </authorList>
    </citation>
    <scope>IDENTIFICATION</scope>
</reference>
<dbReference type="Proteomes" id="UP000018467">
    <property type="component" value="Unassembled WGS sequence"/>
</dbReference>
<dbReference type="GeneTree" id="ENSGT00990000206724"/>
<reference evidence="3" key="2">
    <citation type="journal article" date="2014" name="Nat. Commun.">
        <title>The cavefish genome reveals candidate genes for eye loss.</title>
        <authorList>
            <person name="McGaugh S.E."/>
            <person name="Gross J.B."/>
            <person name="Aken B."/>
            <person name="Blin M."/>
            <person name="Borowsky R."/>
            <person name="Chalopin D."/>
            <person name="Hinaux H."/>
            <person name="Jeffery W.R."/>
            <person name="Keene A."/>
            <person name="Ma L."/>
            <person name="Minx P."/>
            <person name="Murphy D."/>
            <person name="O'Quin K.E."/>
            <person name="Retaux S."/>
            <person name="Rohner N."/>
            <person name="Searle S.M."/>
            <person name="Stahl B.A."/>
            <person name="Tabin C."/>
            <person name="Volff J.N."/>
            <person name="Yoshizawa M."/>
            <person name="Warren W.C."/>
        </authorList>
    </citation>
    <scope>NUCLEOTIDE SEQUENCE [LARGE SCALE GENOMIC DNA]</scope>
    <source>
        <strain evidence="3">female</strain>
    </source>
</reference>
<keyword evidence="3" id="KW-1185">Reference proteome</keyword>
<dbReference type="PANTHER" id="PTHR46888">
    <property type="entry name" value="ZINC KNUCKLE DOMAINCONTAINING PROTEIN-RELATED"/>
    <property type="match status" value="1"/>
</dbReference>
<dbReference type="Pfam" id="PF02023">
    <property type="entry name" value="SCAN"/>
    <property type="match status" value="1"/>
</dbReference>